<protein>
    <submittedName>
        <fullName evidence="3">YciI family protein</fullName>
    </submittedName>
</protein>
<organism evidence="3 4">
    <name type="scientific">Thalassococcus lentus</name>
    <dbReference type="NCBI Taxonomy" id="1210524"/>
    <lineage>
        <taxon>Bacteria</taxon>
        <taxon>Pseudomonadati</taxon>
        <taxon>Pseudomonadota</taxon>
        <taxon>Alphaproteobacteria</taxon>
        <taxon>Rhodobacterales</taxon>
        <taxon>Roseobacteraceae</taxon>
        <taxon>Thalassococcus</taxon>
    </lineage>
</organism>
<dbReference type="RefSeq" id="WP_271430795.1">
    <property type="nucleotide sequence ID" value="NZ_JAQIOY010000001.1"/>
</dbReference>
<accession>A0ABT4XNC8</accession>
<sequence length="101" mass="11213">MSIFEKGQSLFAVDIHYDWPFDRIEPLIDDHMVFIKQGFDDGTFLVAGPKVPRNGGMILASAPSREALEQRMAQDPFCTAGAVTVTITEFRANTISTVFES</sequence>
<name>A0ABT4XNC8_9RHOB</name>
<proteinExistence type="inferred from homology"/>
<keyword evidence="4" id="KW-1185">Reference proteome</keyword>
<dbReference type="PANTHER" id="PTHR37828:SF1">
    <property type="entry name" value="YCII-RELATED DOMAIN-CONTAINING PROTEIN"/>
    <property type="match status" value="1"/>
</dbReference>
<dbReference type="PANTHER" id="PTHR37828">
    <property type="entry name" value="GSR2449 PROTEIN"/>
    <property type="match status" value="1"/>
</dbReference>
<gene>
    <name evidence="3" type="ORF">PFY00_01765</name>
</gene>
<comment type="similarity">
    <text evidence="1">Belongs to the YciI family.</text>
</comment>
<reference evidence="3 4" key="1">
    <citation type="submission" date="2023-01" db="EMBL/GenBank/DDBJ databases">
        <title>Thalassococcus onchidii sp. nov., isolated from a marine invertebrate from the South China Sea.</title>
        <authorList>
            <person name="Xu S."/>
            <person name="Liu Z."/>
            <person name="Xu Y."/>
        </authorList>
    </citation>
    <scope>NUCLEOTIDE SEQUENCE [LARGE SCALE GENOMIC DNA]</scope>
    <source>
        <strain evidence="3 4">KCTC 32084</strain>
    </source>
</reference>
<evidence type="ECO:0000313" key="3">
    <source>
        <dbReference type="EMBL" id="MDA7423443.1"/>
    </source>
</evidence>
<dbReference type="Proteomes" id="UP001210720">
    <property type="component" value="Unassembled WGS sequence"/>
</dbReference>
<dbReference type="InterPro" id="IPR005545">
    <property type="entry name" value="YCII"/>
</dbReference>
<evidence type="ECO:0000256" key="1">
    <source>
        <dbReference type="ARBA" id="ARBA00007689"/>
    </source>
</evidence>
<dbReference type="SUPFAM" id="SSF54909">
    <property type="entry name" value="Dimeric alpha+beta barrel"/>
    <property type="match status" value="1"/>
</dbReference>
<dbReference type="EMBL" id="JAQIOY010000001">
    <property type="protein sequence ID" value="MDA7423443.1"/>
    <property type="molecule type" value="Genomic_DNA"/>
</dbReference>
<evidence type="ECO:0000313" key="4">
    <source>
        <dbReference type="Proteomes" id="UP001210720"/>
    </source>
</evidence>
<feature type="domain" description="YCII-related" evidence="2">
    <location>
        <begin position="22"/>
        <end position="90"/>
    </location>
</feature>
<dbReference type="InterPro" id="IPR011008">
    <property type="entry name" value="Dimeric_a/b-barrel"/>
</dbReference>
<comment type="caution">
    <text evidence="3">The sequence shown here is derived from an EMBL/GenBank/DDBJ whole genome shotgun (WGS) entry which is preliminary data.</text>
</comment>
<evidence type="ECO:0000259" key="2">
    <source>
        <dbReference type="Pfam" id="PF03795"/>
    </source>
</evidence>
<dbReference type="Pfam" id="PF03795">
    <property type="entry name" value="YCII"/>
    <property type="match status" value="1"/>
</dbReference>
<dbReference type="Gene3D" id="3.30.70.1060">
    <property type="entry name" value="Dimeric alpha+beta barrel"/>
    <property type="match status" value="1"/>
</dbReference>